<dbReference type="EMBL" id="CAJVPU010015152">
    <property type="protein sequence ID" value="CAG8644947.1"/>
    <property type="molecule type" value="Genomic_DNA"/>
</dbReference>
<accession>A0ACA9NC77</accession>
<organism evidence="1 2">
    <name type="scientific">Dentiscutata heterogama</name>
    <dbReference type="NCBI Taxonomy" id="1316150"/>
    <lineage>
        <taxon>Eukaryota</taxon>
        <taxon>Fungi</taxon>
        <taxon>Fungi incertae sedis</taxon>
        <taxon>Mucoromycota</taxon>
        <taxon>Glomeromycotina</taxon>
        <taxon>Glomeromycetes</taxon>
        <taxon>Diversisporales</taxon>
        <taxon>Gigasporaceae</taxon>
        <taxon>Dentiscutata</taxon>
    </lineage>
</organism>
<evidence type="ECO:0000313" key="2">
    <source>
        <dbReference type="Proteomes" id="UP000789702"/>
    </source>
</evidence>
<reference evidence="1" key="1">
    <citation type="submission" date="2021-06" db="EMBL/GenBank/DDBJ databases">
        <authorList>
            <person name="Kallberg Y."/>
            <person name="Tangrot J."/>
            <person name="Rosling A."/>
        </authorList>
    </citation>
    <scope>NUCLEOTIDE SEQUENCE</scope>
    <source>
        <strain evidence="1">IL203A</strain>
    </source>
</reference>
<name>A0ACA9NC77_9GLOM</name>
<dbReference type="Proteomes" id="UP000789702">
    <property type="component" value="Unassembled WGS sequence"/>
</dbReference>
<protein>
    <submittedName>
        <fullName evidence="1">10427_t:CDS:1</fullName>
    </submittedName>
</protein>
<evidence type="ECO:0000313" key="1">
    <source>
        <dbReference type="EMBL" id="CAG8644947.1"/>
    </source>
</evidence>
<comment type="caution">
    <text evidence="1">The sequence shown here is derived from an EMBL/GenBank/DDBJ whole genome shotgun (WGS) entry which is preliminary data.</text>
</comment>
<proteinExistence type="predicted"/>
<sequence length="137" mass="15591">MNVVTIPTFAGGNQDLVAWLDRSLECVVLAGFLKELDILINHSSIVIIIRIYGEQKCPLDEVDEFLITVGDKTITSHAVVTDAKNYAAIIIEIKKIRIPTEYCRLANINEQSKKKENLKQNKKRTNKEEYMSEEKPN</sequence>
<keyword evidence="2" id="KW-1185">Reference proteome</keyword>
<gene>
    <name evidence="1" type="ORF">DHETER_LOCUS9017</name>
</gene>